<dbReference type="WBParaSite" id="Pan_g11119.t1">
    <property type="protein sequence ID" value="Pan_g11119.t1"/>
    <property type="gene ID" value="Pan_g11119"/>
</dbReference>
<sequence>MRGSRSAGLVVAMPFVRKATSPVFRDGSTGKKPTTSDGGCLDLGIGLLELREKRGGSGGHFSQVASESLESRPNATMILLCSILWLLAFIKGNIADTECISGVQLTNQLESCSCASLGVEGHVALQCHNQKWITVPNIDKGMQGPHKESTYIAAISFKNGFLMYISQDAFRNTSAQTIDLSRNFVESINVNAFRGLEDNLYQLLLTQNSLQSIPYHSLTYLRQLRYLYLQQNQINEITAQTFAGTQLQNLKYLHMDKNQLSILPKGALTHLPIQVFTASNNRISEVEKESLPTTLWFLDLKHNLLNRIPYLALKELKNLKTLDLESNNITSVETQTEVRFETEITLLLSNNKVQKLQAHAFNSFAKLEKLDLSYNQVSQVDETAFAKTSSLKELDLSYNAIVHIPAKTFEHQASTLKKLNLEENDLHTVPSGLRVLQALEVLNLNSNKLAE</sequence>
<dbReference type="FunFam" id="3.80.10.10:FF:001164">
    <property type="entry name" value="GH01279p"/>
    <property type="match status" value="1"/>
</dbReference>
<protein>
    <submittedName>
        <fullName evidence="4">LRRCT domain-containing protein</fullName>
    </submittedName>
</protein>
<keyword evidence="3" id="KW-1185">Reference proteome</keyword>
<dbReference type="AlphaFoldDB" id="A0A7E4UP67"/>
<dbReference type="Pfam" id="PF13306">
    <property type="entry name" value="LRR_5"/>
    <property type="match status" value="1"/>
</dbReference>
<dbReference type="PRINTS" id="PR00019">
    <property type="entry name" value="LEURICHRPT"/>
</dbReference>
<dbReference type="GO" id="GO:0005886">
    <property type="term" value="C:plasma membrane"/>
    <property type="evidence" value="ECO:0007669"/>
    <property type="project" value="TreeGrafter"/>
</dbReference>
<evidence type="ECO:0000313" key="3">
    <source>
        <dbReference type="Proteomes" id="UP000492821"/>
    </source>
</evidence>
<dbReference type="PANTHER" id="PTHR24369">
    <property type="entry name" value="ANTIGEN BSP, PUTATIVE-RELATED"/>
    <property type="match status" value="1"/>
</dbReference>
<evidence type="ECO:0000256" key="2">
    <source>
        <dbReference type="ARBA" id="ARBA00022737"/>
    </source>
</evidence>
<dbReference type="InterPro" id="IPR001611">
    <property type="entry name" value="Leu-rich_rpt"/>
</dbReference>
<name>A0A7E4UP67_PANRE</name>
<dbReference type="SUPFAM" id="SSF52058">
    <property type="entry name" value="L domain-like"/>
    <property type="match status" value="1"/>
</dbReference>
<dbReference type="Gene3D" id="3.80.10.10">
    <property type="entry name" value="Ribonuclease Inhibitor"/>
    <property type="match status" value="2"/>
</dbReference>
<dbReference type="InterPro" id="IPR050541">
    <property type="entry name" value="LRR_TM_domain-containing"/>
</dbReference>
<proteinExistence type="predicted"/>
<reference evidence="4" key="2">
    <citation type="submission" date="2020-10" db="UniProtKB">
        <authorList>
            <consortium name="WormBaseParasite"/>
        </authorList>
    </citation>
    <scope>IDENTIFICATION</scope>
</reference>
<keyword evidence="2" id="KW-0677">Repeat</keyword>
<organism evidence="3 4">
    <name type="scientific">Panagrellus redivivus</name>
    <name type="common">Microworm</name>
    <dbReference type="NCBI Taxonomy" id="6233"/>
    <lineage>
        <taxon>Eukaryota</taxon>
        <taxon>Metazoa</taxon>
        <taxon>Ecdysozoa</taxon>
        <taxon>Nematoda</taxon>
        <taxon>Chromadorea</taxon>
        <taxon>Rhabditida</taxon>
        <taxon>Tylenchina</taxon>
        <taxon>Panagrolaimomorpha</taxon>
        <taxon>Panagrolaimoidea</taxon>
        <taxon>Panagrolaimidae</taxon>
        <taxon>Panagrellus</taxon>
    </lineage>
</organism>
<dbReference type="PANTHER" id="PTHR24369:SF213">
    <property type="entry name" value="INSULIN LIKE GROWTH FACTOR BINDING PROTEIN ACID LABILE SUBUNIT"/>
    <property type="match status" value="1"/>
</dbReference>
<evidence type="ECO:0000313" key="4">
    <source>
        <dbReference type="WBParaSite" id="Pan_g11119.t1"/>
    </source>
</evidence>
<dbReference type="Pfam" id="PF13855">
    <property type="entry name" value="LRR_8"/>
    <property type="match status" value="1"/>
</dbReference>
<dbReference type="InterPro" id="IPR026906">
    <property type="entry name" value="LRR_5"/>
</dbReference>
<dbReference type="SMART" id="SM00369">
    <property type="entry name" value="LRR_TYP"/>
    <property type="match status" value="5"/>
</dbReference>
<accession>A0A7E4UP67</accession>
<evidence type="ECO:0000256" key="1">
    <source>
        <dbReference type="ARBA" id="ARBA00022614"/>
    </source>
</evidence>
<dbReference type="Pfam" id="PF13516">
    <property type="entry name" value="LRR_6"/>
    <property type="match status" value="1"/>
</dbReference>
<dbReference type="InterPro" id="IPR032675">
    <property type="entry name" value="LRR_dom_sf"/>
</dbReference>
<dbReference type="InterPro" id="IPR003591">
    <property type="entry name" value="Leu-rich_rpt_typical-subtyp"/>
</dbReference>
<dbReference type="PROSITE" id="PS51450">
    <property type="entry name" value="LRR"/>
    <property type="match status" value="3"/>
</dbReference>
<keyword evidence="1" id="KW-0433">Leucine-rich repeat</keyword>
<dbReference type="SMART" id="SM00365">
    <property type="entry name" value="LRR_SD22"/>
    <property type="match status" value="3"/>
</dbReference>
<reference evidence="3" key="1">
    <citation type="journal article" date="2013" name="Genetics">
        <title>The draft genome and transcriptome of Panagrellus redivivus are shaped by the harsh demands of a free-living lifestyle.</title>
        <authorList>
            <person name="Srinivasan J."/>
            <person name="Dillman A.R."/>
            <person name="Macchietto M.G."/>
            <person name="Heikkinen L."/>
            <person name="Lakso M."/>
            <person name="Fracchia K.M."/>
            <person name="Antoshechkin I."/>
            <person name="Mortazavi A."/>
            <person name="Wong G."/>
            <person name="Sternberg P.W."/>
        </authorList>
    </citation>
    <scope>NUCLEOTIDE SEQUENCE [LARGE SCALE GENOMIC DNA]</scope>
    <source>
        <strain evidence="3">MT8872</strain>
    </source>
</reference>
<dbReference type="Proteomes" id="UP000492821">
    <property type="component" value="Unassembled WGS sequence"/>
</dbReference>